<dbReference type="EMBL" id="CP001359">
    <property type="protein sequence ID" value="ACL64901.1"/>
    <property type="molecule type" value="Genomic_DNA"/>
</dbReference>
<feature type="transmembrane region" description="Helical" evidence="1">
    <location>
        <begin position="120"/>
        <end position="139"/>
    </location>
</feature>
<dbReference type="RefSeq" id="WP_012632837.1">
    <property type="nucleotide sequence ID" value="NC_011891.1"/>
</dbReference>
<dbReference type="Proteomes" id="UP000007089">
    <property type="component" value="Chromosome"/>
</dbReference>
<keyword evidence="1" id="KW-0812">Transmembrane</keyword>
<dbReference type="KEGG" id="acp:A2cp1_1557"/>
<reference evidence="2" key="1">
    <citation type="submission" date="2009-01" db="EMBL/GenBank/DDBJ databases">
        <title>Complete sequence of Anaeromyxobacter dehalogenans 2CP-1.</title>
        <authorList>
            <consortium name="US DOE Joint Genome Institute"/>
            <person name="Lucas S."/>
            <person name="Copeland A."/>
            <person name="Lapidus A."/>
            <person name="Glavina del Rio T."/>
            <person name="Dalin E."/>
            <person name="Tice H."/>
            <person name="Bruce D."/>
            <person name="Goodwin L."/>
            <person name="Pitluck S."/>
            <person name="Saunders E."/>
            <person name="Brettin T."/>
            <person name="Detter J.C."/>
            <person name="Han C."/>
            <person name="Larimer F."/>
            <person name="Land M."/>
            <person name="Hauser L."/>
            <person name="Kyrpides N."/>
            <person name="Ovchinnikova G."/>
            <person name="Beliaev A.S."/>
            <person name="Richardson P."/>
        </authorList>
    </citation>
    <scope>NUCLEOTIDE SEQUENCE</scope>
    <source>
        <strain evidence="2">2CP-1</strain>
    </source>
</reference>
<name>B8J546_ANAD2</name>
<evidence type="ECO:0000313" key="2">
    <source>
        <dbReference type="EMBL" id="ACL64901.1"/>
    </source>
</evidence>
<dbReference type="HOGENOM" id="CLU_080177_0_0_7"/>
<gene>
    <name evidence="2" type="ordered locus">A2cp1_1557</name>
</gene>
<evidence type="ECO:0000313" key="3">
    <source>
        <dbReference type="Proteomes" id="UP000007089"/>
    </source>
</evidence>
<feature type="transmembrane region" description="Helical" evidence="1">
    <location>
        <begin position="181"/>
        <end position="201"/>
    </location>
</feature>
<feature type="transmembrane region" description="Helical" evidence="1">
    <location>
        <begin position="21"/>
        <end position="40"/>
    </location>
</feature>
<protein>
    <submittedName>
        <fullName evidence="2">Uncharacterized protein</fullName>
    </submittedName>
</protein>
<accession>B8J546</accession>
<keyword evidence="1" id="KW-0472">Membrane</keyword>
<organism evidence="2 3">
    <name type="scientific">Anaeromyxobacter dehalogenans (strain ATCC BAA-258 / DSM 21875 / 2CP-1)</name>
    <dbReference type="NCBI Taxonomy" id="455488"/>
    <lineage>
        <taxon>Bacteria</taxon>
        <taxon>Pseudomonadati</taxon>
        <taxon>Myxococcota</taxon>
        <taxon>Myxococcia</taxon>
        <taxon>Myxococcales</taxon>
        <taxon>Cystobacterineae</taxon>
        <taxon>Anaeromyxobacteraceae</taxon>
        <taxon>Anaeromyxobacter</taxon>
    </lineage>
</organism>
<keyword evidence="1" id="KW-1133">Transmembrane helix</keyword>
<sequence length="218" mass="23786">MKRLLERSHALLTAPVGATPRVLALVAALLVVPTYVAPLWNLTMFAPQYGDGLRLDIYSYKLEGGNHGQDLKEINLLNHYIGMHDLAEEDFREFKWMPFVLGGLALVFLRAAVMGRLLDLLDSLVVFTYVGLFSLWSFGYKLYSYGHDLAPGAPVKVPPFMPPMMGGAQLANFEVYSYPGLGSYALFAVGFALAAALVLGVRGTRRRVVALPVPAGGP</sequence>
<feature type="transmembrane region" description="Helical" evidence="1">
    <location>
        <begin position="96"/>
        <end position="113"/>
    </location>
</feature>
<evidence type="ECO:0000256" key="1">
    <source>
        <dbReference type="SAM" id="Phobius"/>
    </source>
</evidence>
<dbReference type="AlphaFoldDB" id="B8J546"/>
<proteinExistence type="predicted"/>
<keyword evidence="3" id="KW-1185">Reference proteome</keyword>